<evidence type="ECO:0000256" key="2">
    <source>
        <dbReference type="PROSITE-ProRule" id="PRU00110"/>
    </source>
</evidence>
<feature type="domain" description="HPt" evidence="3">
    <location>
        <begin position="18"/>
        <end position="115"/>
    </location>
</feature>
<organism evidence="4 5">
    <name type="scientific">Moraxella macacae 0408225</name>
    <dbReference type="NCBI Taxonomy" id="1230338"/>
    <lineage>
        <taxon>Bacteria</taxon>
        <taxon>Pseudomonadati</taxon>
        <taxon>Pseudomonadota</taxon>
        <taxon>Gammaproteobacteria</taxon>
        <taxon>Moraxellales</taxon>
        <taxon>Moraxellaceae</taxon>
        <taxon>Moraxella</taxon>
    </lineage>
</organism>
<evidence type="ECO:0000259" key="3">
    <source>
        <dbReference type="PROSITE" id="PS50894"/>
    </source>
</evidence>
<dbReference type="InterPro" id="IPR008207">
    <property type="entry name" value="Sig_transdc_His_kin_Hpt_dom"/>
</dbReference>
<sequence length="115" mass="13182">MSSQHISQAQFEELRDLLEDDFIDLINTYMSDSEQRLEEMQVAFDNDDNRMGFEASHSLKGASSNLGATHLTEMCYQLQEICRGGQIHKHQQLIHEIKAESQAVNNDIKQLINSQ</sequence>
<dbReference type="SMART" id="SM00073">
    <property type="entry name" value="HPT"/>
    <property type="match status" value="1"/>
</dbReference>
<dbReference type="Proteomes" id="UP000023795">
    <property type="component" value="Unassembled WGS sequence"/>
</dbReference>
<dbReference type="EMBL" id="ANIN01000002">
    <property type="protein sequence ID" value="ELA08304.1"/>
    <property type="molecule type" value="Genomic_DNA"/>
</dbReference>
<name>L2F5G9_9GAMM</name>
<feature type="modified residue" description="Phosphohistidine" evidence="2">
    <location>
        <position position="57"/>
    </location>
</feature>
<dbReference type="AlphaFoldDB" id="L2F5G9"/>
<dbReference type="SUPFAM" id="SSF47226">
    <property type="entry name" value="Histidine-containing phosphotransfer domain, HPT domain"/>
    <property type="match status" value="1"/>
</dbReference>
<evidence type="ECO:0000256" key="1">
    <source>
        <dbReference type="ARBA" id="ARBA00023012"/>
    </source>
</evidence>
<dbReference type="InterPro" id="IPR036641">
    <property type="entry name" value="HPT_dom_sf"/>
</dbReference>
<protein>
    <submittedName>
        <fullName evidence="4">Hpt domain-containing protein</fullName>
    </submittedName>
</protein>
<dbReference type="PROSITE" id="PS50894">
    <property type="entry name" value="HPT"/>
    <property type="match status" value="1"/>
</dbReference>
<dbReference type="PATRIC" id="fig|1230338.3.peg.1504"/>
<dbReference type="GO" id="GO:0000160">
    <property type="term" value="P:phosphorelay signal transduction system"/>
    <property type="evidence" value="ECO:0007669"/>
    <property type="project" value="UniProtKB-KW"/>
</dbReference>
<keyword evidence="2" id="KW-0597">Phosphoprotein</keyword>
<keyword evidence="1" id="KW-0902">Two-component regulatory system</keyword>
<evidence type="ECO:0000313" key="4">
    <source>
        <dbReference type="EMBL" id="ELA08304.1"/>
    </source>
</evidence>
<dbReference type="GO" id="GO:0004672">
    <property type="term" value="F:protein kinase activity"/>
    <property type="evidence" value="ECO:0007669"/>
    <property type="project" value="UniProtKB-ARBA"/>
</dbReference>
<comment type="caution">
    <text evidence="4">The sequence shown here is derived from an EMBL/GenBank/DDBJ whole genome shotgun (WGS) entry which is preliminary data.</text>
</comment>
<dbReference type="RefSeq" id="WP_009501857.1">
    <property type="nucleotide sequence ID" value="NZ_ANIN01000002.1"/>
</dbReference>
<evidence type="ECO:0000313" key="5">
    <source>
        <dbReference type="Proteomes" id="UP000023795"/>
    </source>
</evidence>
<dbReference type="Gene3D" id="1.20.120.160">
    <property type="entry name" value="HPT domain"/>
    <property type="match status" value="1"/>
</dbReference>
<reference evidence="4 5" key="1">
    <citation type="journal article" date="2013" name="Genome Announc.">
        <title>Genome Sequence of Moraxella macacae 0408225, a Novel Bacterial Species Isolated from a Cynomolgus Macaque with Epistaxis.</title>
        <authorList>
            <person name="Ladner J.T."/>
            <person name="Whitehouse C.A."/>
            <person name="Koroleva G.I."/>
            <person name="Palacios G.F."/>
        </authorList>
    </citation>
    <scope>NUCLEOTIDE SEQUENCE [LARGE SCALE GENOMIC DNA]</scope>
    <source>
        <strain evidence="4 5">0408225</strain>
    </source>
</reference>
<dbReference type="OrthoDB" id="9131849at2"/>
<gene>
    <name evidence="4" type="ORF">MOMA_07071</name>
</gene>
<dbReference type="STRING" id="1230338.MOMA_07071"/>
<proteinExistence type="predicted"/>
<dbReference type="eggNOG" id="COG2198">
    <property type="taxonomic scope" value="Bacteria"/>
</dbReference>
<dbReference type="Pfam" id="PF01627">
    <property type="entry name" value="Hpt"/>
    <property type="match status" value="1"/>
</dbReference>
<accession>L2F5G9</accession>
<keyword evidence="5" id="KW-1185">Reference proteome</keyword>